<dbReference type="SUPFAM" id="SSF53098">
    <property type="entry name" value="Ribonuclease H-like"/>
    <property type="match status" value="1"/>
</dbReference>
<feature type="non-terminal residue" evidence="2">
    <location>
        <position position="104"/>
    </location>
</feature>
<dbReference type="EMBL" id="CAJNOC010007440">
    <property type="protein sequence ID" value="CAF1098961.1"/>
    <property type="molecule type" value="Genomic_DNA"/>
</dbReference>
<dbReference type="InterPro" id="IPR001584">
    <property type="entry name" value="Integrase_cat-core"/>
</dbReference>
<feature type="domain" description="Integrase catalytic" evidence="1">
    <location>
        <begin position="1"/>
        <end position="96"/>
    </location>
</feature>
<protein>
    <recommendedName>
        <fullName evidence="1">Integrase catalytic domain-containing protein</fullName>
    </recommendedName>
</protein>
<organism evidence="2 3">
    <name type="scientific">Brachionus calyciflorus</name>
    <dbReference type="NCBI Taxonomy" id="104777"/>
    <lineage>
        <taxon>Eukaryota</taxon>
        <taxon>Metazoa</taxon>
        <taxon>Spiralia</taxon>
        <taxon>Gnathifera</taxon>
        <taxon>Rotifera</taxon>
        <taxon>Eurotatoria</taxon>
        <taxon>Monogononta</taxon>
        <taxon>Pseudotrocha</taxon>
        <taxon>Ploima</taxon>
        <taxon>Brachionidae</taxon>
        <taxon>Brachionus</taxon>
    </lineage>
</organism>
<dbReference type="InterPro" id="IPR036397">
    <property type="entry name" value="RNaseH_sf"/>
</dbReference>
<reference evidence="2" key="1">
    <citation type="submission" date="2021-02" db="EMBL/GenBank/DDBJ databases">
        <authorList>
            <person name="Nowell W R."/>
        </authorList>
    </citation>
    <scope>NUCLEOTIDE SEQUENCE</scope>
    <source>
        <strain evidence="2">Ploen Becks lab</strain>
    </source>
</reference>
<dbReference type="AlphaFoldDB" id="A0A814P0S5"/>
<dbReference type="InterPro" id="IPR012337">
    <property type="entry name" value="RNaseH-like_sf"/>
</dbReference>
<dbReference type="Proteomes" id="UP000663879">
    <property type="component" value="Unassembled WGS sequence"/>
</dbReference>
<sequence>MVLSIMSDQGVNFKSKLFQEFSHLFSIKKLNSTFYHPSSNGQVERMVKAIKKIITMYVNISHNNWDEFLQASVSAYNCSKQCSIKYSPYEVLFRLKPVRVADFV</sequence>
<dbReference type="InterPro" id="IPR050951">
    <property type="entry name" value="Retrovirus_Pol_polyprotein"/>
</dbReference>
<keyword evidence="3" id="KW-1185">Reference proteome</keyword>
<name>A0A814P0S5_9BILA</name>
<dbReference type="OrthoDB" id="116216at2759"/>
<evidence type="ECO:0000259" key="1">
    <source>
        <dbReference type="PROSITE" id="PS50994"/>
    </source>
</evidence>
<comment type="caution">
    <text evidence="2">The sequence shown here is derived from an EMBL/GenBank/DDBJ whole genome shotgun (WGS) entry which is preliminary data.</text>
</comment>
<dbReference type="PROSITE" id="PS50994">
    <property type="entry name" value="INTEGRASE"/>
    <property type="match status" value="1"/>
</dbReference>
<dbReference type="Gene3D" id="3.30.420.10">
    <property type="entry name" value="Ribonuclease H-like superfamily/Ribonuclease H"/>
    <property type="match status" value="1"/>
</dbReference>
<accession>A0A814P0S5</accession>
<evidence type="ECO:0000313" key="2">
    <source>
        <dbReference type="EMBL" id="CAF1098961.1"/>
    </source>
</evidence>
<gene>
    <name evidence="2" type="ORF">OXX778_LOCUS21049</name>
</gene>
<dbReference type="GO" id="GO:0003676">
    <property type="term" value="F:nucleic acid binding"/>
    <property type="evidence" value="ECO:0007669"/>
    <property type="project" value="InterPro"/>
</dbReference>
<dbReference type="PANTHER" id="PTHR37984">
    <property type="entry name" value="PROTEIN CBG26694"/>
    <property type="match status" value="1"/>
</dbReference>
<dbReference type="GO" id="GO:0015074">
    <property type="term" value="P:DNA integration"/>
    <property type="evidence" value="ECO:0007669"/>
    <property type="project" value="InterPro"/>
</dbReference>
<proteinExistence type="predicted"/>
<evidence type="ECO:0000313" key="3">
    <source>
        <dbReference type="Proteomes" id="UP000663879"/>
    </source>
</evidence>
<dbReference type="PANTHER" id="PTHR37984:SF15">
    <property type="entry name" value="INTEGRASE CATALYTIC DOMAIN-CONTAINING PROTEIN"/>
    <property type="match status" value="1"/>
</dbReference>